<name>A0AAE4QVB9_9LEPT</name>
<evidence type="ECO:0000313" key="2">
    <source>
        <dbReference type="Proteomes" id="UP000232122"/>
    </source>
</evidence>
<accession>A0AAE4QVB9</accession>
<feature type="non-terminal residue" evidence="1">
    <location>
        <position position="1"/>
    </location>
</feature>
<reference evidence="1 2" key="1">
    <citation type="journal article" date="2018" name="Microb. Genom.">
        <title>Deciphering the unexplored Leptospira diversity from soils uncovers genomic evolution to virulence.</title>
        <authorList>
            <person name="Thibeaux R."/>
            <person name="Iraola G."/>
            <person name="Ferres I."/>
            <person name="Bierque E."/>
            <person name="Girault D."/>
            <person name="Soupe-Gilbert M.E."/>
            <person name="Picardeau M."/>
            <person name="Goarant C."/>
        </authorList>
    </citation>
    <scope>NUCLEOTIDE SEQUENCE [LARGE SCALE GENOMIC DNA]</scope>
    <source>
        <strain evidence="1 2">ATI7-C-A5</strain>
    </source>
</reference>
<protein>
    <submittedName>
        <fullName evidence="1">Uncharacterized protein</fullName>
    </submittedName>
</protein>
<proteinExistence type="predicted"/>
<organism evidence="1 2">
    <name type="scientific">Leptospira ellisii</name>
    <dbReference type="NCBI Taxonomy" id="2023197"/>
    <lineage>
        <taxon>Bacteria</taxon>
        <taxon>Pseudomonadati</taxon>
        <taxon>Spirochaetota</taxon>
        <taxon>Spirochaetia</taxon>
        <taxon>Leptospirales</taxon>
        <taxon>Leptospiraceae</taxon>
        <taxon>Leptospira</taxon>
    </lineage>
</organism>
<sequence length="368" mass="39550">TLSDLDLGVLTSKKNSFETELAKWDSEKSKVAAKLATYRVKLQAVTDFIAAHPSDYADAESGKYLELITALKTEALALSAAHSDTIAFFTNVNLKFEDLKSEQEYTTRLAKQKLGLSVDKVLVPEKFVKAGDPSELSDAIANEKALKEQILTLNPSGFSKVLSGASDIVKSLAEFEFAGFRESGQYSSFAQNGVFFFFGNLNQVNGVLNSASSTISSNASAWVAAREGRDVPLDALAGNLNSLNDRVVFYKPGSAPNQIGQNDLSQIVSNLRNFLLEKQLLGQEFNPVLGQIVEAAGAFTDQIENIKFLQANQSISLPESKARLAAAEEAKSTLQEVAGLTNDIAGLLASKSSSGSSLYTDLSKVELV</sequence>
<comment type="caution">
    <text evidence="1">The sequence shown here is derived from an EMBL/GenBank/DDBJ whole genome shotgun (WGS) entry which is preliminary data.</text>
</comment>
<dbReference type="AlphaFoldDB" id="A0AAE4QVB9"/>
<feature type="non-terminal residue" evidence="1">
    <location>
        <position position="368"/>
    </location>
</feature>
<gene>
    <name evidence="1" type="ORF">CH379_019930</name>
</gene>
<evidence type="ECO:0000313" key="1">
    <source>
        <dbReference type="EMBL" id="MDV6237899.1"/>
    </source>
</evidence>
<dbReference type="Proteomes" id="UP000232122">
    <property type="component" value="Unassembled WGS sequence"/>
</dbReference>
<dbReference type="EMBL" id="NPEF02000055">
    <property type="protein sequence ID" value="MDV6237899.1"/>
    <property type="molecule type" value="Genomic_DNA"/>
</dbReference>
<keyword evidence="2" id="KW-1185">Reference proteome</keyword>